<dbReference type="InterPro" id="IPR005135">
    <property type="entry name" value="Endo/exonuclease/phosphatase"/>
</dbReference>
<organism evidence="3 4">
    <name type="scientific">Epidermidibacterium keratini</name>
    <dbReference type="NCBI Taxonomy" id="1891644"/>
    <lineage>
        <taxon>Bacteria</taxon>
        <taxon>Bacillati</taxon>
        <taxon>Actinomycetota</taxon>
        <taxon>Actinomycetes</taxon>
        <taxon>Sporichthyales</taxon>
        <taxon>Sporichthyaceae</taxon>
        <taxon>Epidermidibacterium</taxon>
    </lineage>
</organism>
<feature type="chain" id="PRO_5029623461" evidence="1">
    <location>
        <begin position="31"/>
        <end position="409"/>
    </location>
</feature>
<evidence type="ECO:0000313" key="3">
    <source>
        <dbReference type="EMBL" id="QHC00562.1"/>
    </source>
</evidence>
<dbReference type="AlphaFoldDB" id="A0A7L4YNE6"/>
<dbReference type="Gene3D" id="3.60.10.10">
    <property type="entry name" value="Endonuclease/exonuclease/phosphatase"/>
    <property type="match status" value="1"/>
</dbReference>
<keyword evidence="1" id="KW-0732">Signal</keyword>
<keyword evidence="3" id="KW-0378">Hydrolase</keyword>
<dbReference type="InParanoid" id="A0A7L4YNE6"/>
<dbReference type="EMBL" id="CP047156">
    <property type="protein sequence ID" value="QHC00562.1"/>
    <property type="molecule type" value="Genomic_DNA"/>
</dbReference>
<dbReference type="RefSeq" id="WP_159545170.1">
    <property type="nucleotide sequence ID" value="NZ_CP047156.1"/>
</dbReference>
<protein>
    <submittedName>
        <fullName evidence="3">Endonuclease/exonuclease/phosphatase family protein</fullName>
    </submittedName>
</protein>
<evidence type="ECO:0000256" key="1">
    <source>
        <dbReference type="SAM" id="SignalP"/>
    </source>
</evidence>
<evidence type="ECO:0000313" key="4">
    <source>
        <dbReference type="Proteomes" id="UP000463857"/>
    </source>
</evidence>
<proteinExistence type="predicted"/>
<accession>A0A7L4YNE6</accession>
<dbReference type="Proteomes" id="UP000463857">
    <property type="component" value="Chromosome"/>
</dbReference>
<sequence length="409" mass="44104">MTSRARLTAASIGIAVGAILAPAVSPAAYAVPTDQQHQSQQVRFAQFNASLNRASEGQLVADLQTGTNEQAQNVAETIQRVNPDVVLVNEFDYVEGGAAAELFRDNYLAVGQNGAAPADYPYYYIAPVNTGVPSGLDLDNSGTVGGGNDAYGFGEFPGQYGMVIYSKYPIQTDQVRTFQNFLWKDMPGNRMPLDYYSPAAQQALRLSSKSHWDVPIQIGKKTVHLLASHPTPPVFDGPEDRNGLRNADEIRFWQDYVGSPAKSTYIYDDAGDNGGLKPGTPFVIAGDLNSDPQDGDSIHSAIQGLLDSPRVDSSVTPSSQGAIEQSASQGGINFEHQSPAAYDTADFSEPPGNVRSDYVLPSKGLKIEDAQVFWPTSTDPLSRLTGVYPFPTSDHRLVWVDLKVPGNKQ</sequence>
<gene>
    <name evidence="3" type="ORF">EK0264_09855</name>
</gene>
<keyword evidence="3" id="KW-0540">Nuclease</keyword>
<reference evidence="3 4" key="1">
    <citation type="journal article" date="2018" name="Int. J. Syst. Evol. Microbiol.">
        <title>Epidermidibacterium keratini gen. nov., sp. nov., a member of the family Sporichthyaceae, isolated from keratin epidermis.</title>
        <authorList>
            <person name="Lee D.G."/>
            <person name="Trujillo M.E."/>
            <person name="Kang S."/>
            <person name="Nam J.J."/>
            <person name="Kim Y.J."/>
        </authorList>
    </citation>
    <scope>NUCLEOTIDE SEQUENCE [LARGE SCALE GENOMIC DNA]</scope>
    <source>
        <strain evidence="3 4">EPI-7</strain>
    </source>
</reference>
<dbReference type="Pfam" id="PF03372">
    <property type="entry name" value="Exo_endo_phos"/>
    <property type="match status" value="1"/>
</dbReference>
<keyword evidence="4" id="KW-1185">Reference proteome</keyword>
<keyword evidence="3" id="KW-0255">Endonuclease</keyword>
<evidence type="ECO:0000259" key="2">
    <source>
        <dbReference type="Pfam" id="PF03372"/>
    </source>
</evidence>
<name>A0A7L4YNE6_9ACTN</name>
<dbReference type="OrthoDB" id="292013at2"/>
<dbReference type="InterPro" id="IPR036691">
    <property type="entry name" value="Endo/exonu/phosph_ase_sf"/>
</dbReference>
<dbReference type="GO" id="GO:0004527">
    <property type="term" value="F:exonuclease activity"/>
    <property type="evidence" value="ECO:0007669"/>
    <property type="project" value="UniProtKB-KW"/>
</dbReference>
<dbReference type="KEGG" id="eke:EK0264_09855"/>
<feature type="domain" description="Endonuclease/exonuclease/phosphatase" evidence="2">
    <location>
        <begin position="66"/>
        <end position="395"/>
    </location>
</feature>
<dbReference type="SUPFAM" id="SSF56219">
    <property type="entry name" value="DNase I-like"/>
    <property type="match status" value="1"/>
</dbReference>
<feature type="signal peptide" evidence="1">
    <location>
        <begin position="1"/>
        <end position="30"/>
    </location>
</feature>
<keyword evidence="3" id="KW-0269">Exonuclease</keyword>
<dbReference type="GO" id="GO:0004519">
    <property type="term" value="F:endonuclease activity"/>
    <property type="evidence" value="ECO:0007669"/>
    <property type="project" value="UniProtKB-KW"/>
</dbReference>